<evidence type="ECO:0000256" key="3">
    <source>
        <dbReference type="SAM" id="Phobius"/>
    </source>
</evidence>
<feature type="compositionally biased region" description="Low complexity" evidence="2">
    <location>
        <begin position="71"/>
        <end position="84"/>
    </location>
</feature>
<feature type="coiled-coil region" evidence="1">
    <location>
        <begin position="472"/>
        <end position="517"/>
    </location>
</feature>
<reference evidence="4 5" key="1">
    <citation type="submission" date="2024-09" db="EMBL/GenBank/DDBJ databases">
        <authorList>
            <person name="Sun Q."/>
            <person name="Mori K."/>
        </authorList>
    </citation>
    <scope>NUCLEOTIDE SEQUENCE [LARGE SCALE GENOMIC DNA]</scope>
    <source>
        <strain evidence="4 5">CCM 8677</strain>
    </source>
</reference>
<dbReference type="Proteomes" id="UP001589844">
    <property type="component" value="Unassembled WGS sequence"/>
</dbReference>
<keyword evidence="5" id="KW-1185">Reference proteome</keyword>
<organism evidence="4 5">
    <name type="scientific">Undibacterium danionis</name>
    <dbReference type="NCBI Taxonomy" id="1812100"/>
    <lineage>
        <taxon>Bacteria</taxon>
        <taxon>Pseudomonadati</taxon>
        <taxon>Pseudomonadota</taxon>
        <taxon>Betaproteobacteria</taxon>
        <taxon>Burkholderiales</taxon>
        <taxon>Oxalobacteraceae</taxon>
        <taxon>Undibacterium</taxon>
    </lineage>
</organism>
<feature type="region of interest" description="Disordered" evidence="2">
    <location>
        <begin position="71"/>
        <end position="90"/>
    </location>
</feature>
<keyword evidence="3" id="KW-0812">Transmembrane</keyword>
<feature type="transmembrane region" description="Helical" evidence="3">
    <location>
        <begin position="25"/>
        <end position="49"/>
    </location>
</feature>
<evidence type="ECO:0000313" key="4">
    <source>
        <dbReference type="EMBL" id="MFC0351347.1"/>
    </source>
</evidence>
<name>A0ABV6IHN1_9BURK</name>
<sequence length="1151" mass="130000">MKPLFQFSAQKPVEGTMFRQLADRLYWLHLPLSLRLGFLLIYVFGIFAIQLTMASTTAHAQIEIKSVTTTTNNTQTQATTKTQNPSGKAGTTQTVSVVGYNRNIKQEHFKGLSKAVVLQMQKQMEQIYRDLPDWKHDYALKHEPLNDGIVGPITLSWLQRFGFQFKVYTEGDYAPALAQNVDRIARFGDKHRTELSILLSPEFEAWDQNQADKTKQEDFQIRRQGSDKELIDLVNRFRGTRKSAPRAARTNNVDDSAYFTYSLSQADLDVLGGKDQIVQVLATLKDKEFNSLEALKVATTQALGGRDFLVKQLWPIVERNAADFDGYLINDLALDKLRKNAQFPAAVVDELRIQGTVYLKSKELFEAFLEEKLNTEALFLTAEERQLLADTTRVFDNIHLTEQALATIKNELKGNIQNTGIPAIIVKLLGEIKEVNYPEVSLFRSAAISKIAMGIGACKFNSPSNNLYVNNLRMGEAEFELLEKELEAVQANGVDGRNFLKSSLEDAFDEIAKLRARISLCDEADANKAKELIRQIYQTYMAVAIENIAKKRIPDEILPVKLRGGDCACALDDMAGIVYGFYPYWNNKTTPQTMNFHVLNRVAYYGLTVDNVGELHLGARPFDIRNGSAAENQFIRVARQYNSKVDWMIQKNDWNGDWRKYSRENKQAVFKKLLTNITTLLRAPLTDPASRLKPYASFGMGTQPTRGDGVTLYFQNYPQDADSALLFNEFYLALRKELAKENHWINILVSQEVFTGAKETKQSAFGLPNLIKLRKKSSHTGSIHKQGVVQLDEIILVLLEEPSTDSKKRLRADIEDETSLHGSERADFLRSLLPVLHFDNRNWQQLEDDIVYASDNFGGVGLWAPSFDNLALPIGELENSCLDSKHIATCILKNYRYPEDVEHVPSAIEKFACVNRWWLQLALTVMLLVALGIAYLFYQFCEVRAIVQRNFLWVAAANILPSLVIFTLLLLYDPYLVGLSKGNLPFIIAIGIIFFGVVFGYLYLRSRREMPQRQHAIPQRQGLGFPIIAWSIENDEHGFRWVIRNRGTGFAIIKKIEILLDGQTVADAKTALEAVLGPDQHLQWKSLPLIGQKIMPGEAVIGLSISDARSAAAFDKKLKQHKLEVNILYFAANNDHWISNGREVSAVGGMA</sequence>
<keyword evidence="3" id="KW-0472">Membrane</keyword>
<feature type="transmembrane region" description="Helical" evidence="3">
    <location>
        <begin position="917"/>
        <end position="938"/>
    </location>
</feature>
<keyword evidence="1" id="KW-0175">Coiled coil</keyword>
<proteinExistence type="predicted"/>
<feature type="transmembrane region" description="Helical" evidence="3">
    <location>
        <begin position="984"/>
        <end position="1004"/>
    </location>
</feature>
<gene>
    <name evidence="4" type="ORF">ACFFJH_16120</name>
</gene>
<comment type="caution">
    <text evidence="4">The sequence shown here is derived from an EMBL/GenBank/DDBJ whole genome shotgun (WGS) entry which is preliminary data.</text>
</comment>
<evidence type="ECO:0000256" key="1">
    <source>
        <dbReference type="SAM" id="Coils"/>
    </source>
</evidence>
<evidence type="ECO:0000313" key="5">
    <source>
        <dbReference type="Proteomes" id="UP001589844"/>
    </source>
</evidence>
<evidence type="ECO:0000256" key="2">
    <source>
        <dbReference type="SAM" id="MobiDB-lite"/>
    </source>
</evidence>
<feature type="transmembrane region" description="Helical" evidence="3">
    <location>
        <begin position="950"/>
        <end position="972"/>
    </location>
</feature>
<protein>
    <submittedName>
        <fullName evidence="4">Uncharacterized protein</fullName>
    </submittedName>
</protein>
<keyword evidence="3" id="KW-1133">Transmembrane helix</keyword>
<dbReference type="RefSeq" id="WP_390213967.1">
    <property type="nucleotide sequence ID" value="NZ_JBHLXJ010000017.1"/>
</dbReference>
<accession>A0ABV6IHN1</accession>
<dbReference type="EMBL" id="JBHLXJ010000017">
    <property type="protein sequence ID" value="MFC0351347.1"/>
    <property type="molecule type" value="Genomic_DNA"/>
</dbReference>